<dbReference type="EMBL" id="SLVV01000010">
    <property type="protein sequence ID" value="TCN22731.1"/>
    <property type="molecule type" value="Genomic_DNA"/>
</dbReference>
<dbReference type="Proteomes" id="UP000295689">
    <property type="component" value="Unassembled WGS sequence"/>
</dbReference>
<protein>
    <submittedName>
        <fullName evidence="2">Fur-regulated basic protein B</fullName>
    </submittedName>
</protein>
<evidence type="ECO:0000313" key="2">
    <source>
        <dbReference type="EMBL" id="TCN22731.1"/>
    </source>
</evidence>
<sequence>MKKKVSFADLIRKNKEELLRDKDQLDKIERRLEAKYEKAK</sequence>
<comment type="caution">
    <text evidence="2">The sequence shown here is derived from an EMBL/GenBank/DDBJ whole genome shotgun (WGS) entry which is preliminary data.</text>
</comment>
<dbReference type="RefSeq" id="WP_121613469.1">
    <property type="nucleotide sequence ID" value="NZ_CP033044.1"/>
</dbReference>
<accession>A0A4R2B7Q3</accession>
<reference evidence="2 3" key="1">
    <citation type="journal article" date="2015" name="Stand. Genomic Sci.">
        <title>Genomic Encyclopedia of Bacterial and Archaeal Type Strains, Phase III: the genomes of soil and plant-associated and newly described type strains.</title>
        <authorList>
            <person name="Whitman W.B."/>
            <person name="Woyke T."/>
            <person name="Klenk H.P."/>
            <person name="Zhou Y."/>
            <person name="Lilburn T.G."/>
            <person name="Beck B.J."/>
            <person name="De Vos P."/>
            <person name="Vandamme P."/>
            <person name="Eisen J.A."/>
            <person name="Garrity G."/>
            <person name="Hugenholtz P."/>
            <person name="Kyrpides N.C."/>
        </authorList>
    </citation>
    <scope>NUCLEOTIDE SEQUENCE [LARGE SCALE GENOMIC DNA]</scope>
    <source>
        <strain evidence="2 3">CV53</strain>
    </source>
</reference>
<proteinExistence type="predicted"/>
<evidence type="ECO:0000256" key="1">
    <source>
        <dbReference type="SAM" id="Coils"/>
    </source>
</evidence>
<organism evidence="2 3">
    <name type="scientific">Mesobacillus foraminis</name>
    <dbReference type="NCBI Taxonomy" id="279826"/>
    <lineage>
        <taxon>Bacteria</taxon>
        <taxon>Bacillati</taxon>
        <taxon>Bacillota</taxon>
        <taxon>Bacilli</taxon>
        <taxon>Bacillales</taxon>
        <taxon>Bacillaceae</taxon>
        <taxon>Mesobacillus</taxon>
    </lineage>
</organism>
<gene>
    <name evidence="2" type="ORF">EV146_110217</name>
</gene>
<feature type="coiled-coil region" evidence="1">
    <location>
        <begin position="11"/>
        <end position="38"/>
    </location>
</feature>
<evidence type="ECO:0000313" key="3">
    <source>
        <dbReference type="Proteomes" id="UP000295689"/>
    </source>
</evidence>
<dbReference type="OrthoDB" id="2929313at2"/>
<keyword evidence="1" id="KW-0175">Coiled coil</keyword>
<keyword evidence="3" id="KW-1185">Reference proteome</keyword>
<dbReference type="Pfam" id="PF13040">
    <property type="entry name" value="Fur_reg_FbpB"/>
    <property type="match status" value="1"/>
</dbReference>
<dbReference type="AlphaFoldDB" id="A0A4R2B7Q3"/>
<name>A0A4R2B7Q3_9BACI</name>
<dbReference type="InterPro" id="IPR025004">
    <property type="entry name" value="SenN/SenS"/>
</dbReference>